<sequence>MSTIFNELQVISKDIWVILGDSVNKAQYFGPFISWVIVTYCYFDIGRNAGPIWKYLFYVVSFGFLANILDIIKLISMEKKLYFEYIRYVVWVNTYLFGINEWGFLYINFTKIRACVKMLKGKIWCIFMNIFLVYILFCRTLITMHKFNEDYDEYYHGKNDKPKLSSSYHALSYIPIGVIEVIFLIFVIIQYFNEKGAKNEIIVLFHSTLTRTLTISFVYIFIAILVLINNYDSTEFLRKLCWRIKGVFGIIILVDLLLLRIDLDKDIIQLNNEQIEKQVKLIYGSLPQHTYPTLGSDYNINSSSCSTLRSSSQASLQNNNTLHNQNINLIKSNSLYSQYRNSKTSGIDPLLH</sequence>
<comment type="caution">
    <text evidence="2">The sequence shown here is derived from an EMBL/GenBank/DDBJ whole genome shotgun (WGS) entry which is preliminary data.</text>
</comment>
<reference evidence="2 3" key="1">
    <citation type="submission" date="2016-08" db="EMBL/GenBank/DDBJ databases">
        <title>A Parts List for Fungal Cellulosomes Revealed by Comparative Genomics.</title>
        <authorList>
            <consortium name="DOE Joint Genome Institute"/>
            <person name="Haitjema C.H."/>
            <person name="Gilmore S.P."/>
            <person name="Henske J.K."/>
            <person name="Solomon K.V."/>
            <person name="De Groot R."/>
            <person name="Kuo A."/>
            <person name="Mondo S.J."/>
            <person name="Salamov A.A."/>
            <person name="Labutti K."/>
            <person name="Zhao Z."/>
            <person name="Chiniquy J."/>
            <person name="Barry K."/>
            <person name="Brewer H.M."/>
            <person name="Purvine S.O."/>
            <person name="Wright A.T."/>
            <person name="Boxma B."/>
            <person name="Van Alen T."/>
            <person name="Hackstein J.H."/>
            <person name="Baker S.E."/>
            <person name="Grigoriev I.V."/>
            <person name="O'Malley M.A."/>
        </authorList>
    </citation>
    <scope>NUCLEOTIDE SEQUENCE [LARGE SCALE GENOMIC DNA]</scope>
    <source>
        <strain evidence="2 3">S4</strain>
    </source>
</reference>
<gene>
    <name evidence="2" type="ORF">BCR32DRAFT_269068</name>
</gene>
<feature type="transmembrane region" description="Helical" evidence="1">
    <location>
        <begin position="121"/>
        <end position="142"/>
    </location>
</feature>
<accession>A0A1Y1X335</accession>
<reference evidence="2 3" key="2">
    <citation type="submission" date="2016-08" db="EMBL/GenBank/DDBJ databases">
        <title>Pervasive Adenine N6-methylation of Active Genes in Fungi.</title>
        <authorList>
            <consortium name="DOE Joint Genome Institute"/>
            <person name="Mondo S.J."/>
            <person name="Dannebaum R.O."/>
            <person name="Kuo R.C."/>
            <person name="Labutti K."/>
            <person name="Haridas S."/>
            <person name="Kuo A."/>
            <person name="Salamov A."/>
            <person name="Ahrendt S.R."/>
            <person name="Lipzen A."/>
            <person name="Sullivan W."/>
            <person name="Andreopoulos W.B."/>
            <person name="Clum A."/>
            <person name="Lindquist E."/>
            <person name="Daum C."/>
            <person name="Ramamoorthy G.K."/>
            <person name="Gryganskyi A."/>
            <person name="Culley D."/>
            <person name="Magnuson J.K."/>
            <person name="James T.Y."/>
            <person name="O'Malley M.A."/>
            <person name="Stajich J.E."/>
            <person name="Spatafora J.W."/>
            <person name="Visel A."/>
            <person name="Grigoriev I.V."/>
        </authorList>
    </citation>
    <scope>NUCLEOTIDE SEQUENCE [LARGE SCALE GENOMIC DNA]</scope>
    <source>
        <strain evidence="2 3">S4</strain>
    </source>
</reference>
<keyword evidence="3" id="KW-1185">Reference proteome</keyword>
<feature type="transmembrane region" description="Helical" evidence="1">
    <location>
        <begin position="240"/>
        <end position="259"/>
    </location>
</feature>
<feature type="transmembrane region" description="Helical" evidence="1">
    <location>
        <begin position="55"/>
        <end position="76"/>
    </location>
</feature>
<dbReference type="AlphaFoldDB" id="A0A1Y1X335"/>
<feature type="transmembrane region" description="Helical" evidence="1">
    <location>
        <begin position="201"/>
        <end position="228"/>
    </location>
</feature>
<feature type="transmembrane region" description="Helical" evidence="1">
    <location>
        <begin position="26"/>
        <end position="43"/>
    </location>
</feature>
<dbReference type="OrthoDB" id="10485121at2759"/>
<feature type="transmembrane region" description="Helical" evidence="1">
    <location>
        <begin position="170"/>
        <end position="189"/>
    </location>
</feature>
<keyword evidence="1" id="KW-0472">Membrane</keyword>
<dbReference type="EMBL" id="MCFG01000156">
    <property type="protein sequence ID" value="ORX80075.1"/>
    <property type="molecule type" value="Genomic_DNA"/>
</dbReference>
<evidence type="ECO:0008006" key="4">
    <source>
        <dbReference type="Google" id="ProtNLM"/>
    </source>
</evidence>
<protein>
    <recommendedName>
        <fullName evidence="4">Transmembrane protein</fullName>
    </recommendedName>
</protein>
<evidence type="ECO:0000313" key="2">
    <source>
        <dbReference type="EMBL" id="ORX80075.1"/>
    </source>
</evidence>
<evidence type="ECO:0000256" key="1">
    <source>
        <dbReference type="SAM" id="Phobius"/>
    </source>
</evidence>
<dbReference type="Proteomes" id="UP000193944">
    <property type="component" value="Unassembled WGS sequence"/>
</dbReference>
<proteinExistence type="predicted"/>
<feature type="transmembrane region" description="Helical" evidence="1">
    <location>
        <begin position="88"/>
        <end position="109"/>
    </location>
</feature>
<keyword evidence="1" id="KW-1133">Transmembrane helix</keyword>
<evidence type="ECO:0000313" key="3">
    <source>
        <dbReference type="Proteomes" id="UP000193944"/>
    </source>
</evidence>
<organism evidence="2 3">
    <name type="scientific">Anaeromyces robustus</name>
    <dbReference type="NCBI Taxonomy" id="1754192"/>
    <lineage>
        <taxon>Eukaryota</taxon>
        <taxon>Fungi</taxon>
        <taxon>Fungi incertae sedis</taxon>
        <taxon>Chytridiomycota</taxon>
        <taxon>Chytridiomycota incertae sedis</taxon>
        <taxon>Neocallimastigomycetes</taxon>
        <taxon>Neocallimastigales</taxon>
        <taxon>Neocallimastigaceae</taxon>
        <taxon>Anaeromyces</taxon>
    </lineage>
</organism>
<name>A0A1Y1X335_9FUNG</name>
<keyword evidence="1" id="KW-0812">Transmembrane</keyword>